<keyword evidence="3 9" id="KW-0547">Nucleotide-binding</keyword>
<evidence type="ECO:0000256" key="9">
    <source>
        <dbReference type="RuleBase" id="RU361234"/>
    </source>
</evidence>
<dbReference type="GO" id="GO:0005829">
    <property type="term" value="C:cytosol"/>
    <property type="evidence" value="ECO:0007669"/>
    <property type="project" value="TreeGrafter"/>
</dbReference>
<dbReference type="HAMAP" id="MF_02006">
    <property type="entry name" value="Tyr_tRNA_synth_type1"/>
    <property type="match status" value="1"/>
</dbReference>
<dbReference type="InterPro" id="IPR002305">
    <property type="entry name" value="aa-tRNA-synth_Ic"/>
</dbReference>
<dbReference type="PANTHER" id="PTHR11766">
    <property type="entry name" value="TYROSYL-TRNA SYNTHETASE"/>
    <property type="match status" value="1"/>
</dbReference>
<dbReference type="Gene3D" id="3.10.290.10">
    <property type="entry name" value="RNA-binding S4 domain"/>
    <property type="match status" value="1"/>
</dbReference>
<dbReference type="Gene3D" id="1.10.240.10">
    <property type="entry name" value="Tyrosyl-Transfer RNA Synthetase"/>
    <property type="match status" value="1"/>
</dbReference>
<keyword evidence="6 9" id="KW-0030">Aminoacyl-tRNA synthetase</keyword>
<reference evidence="10" key="2">
    <citation type="submission" date="2014-06" db="EMBL/GenBank/DDBJ databases">
        <title>The complete genome of Blastobotrys (Arxula) adeninivorans LS3 - a yeast of biotechnological interest.</title>
        <authorList>
            <person name="Kunze G."/>
            <person name="Gaillardin C."/>
            <person name="Czernicka M."/>
            <person name="Durrens P."/>
            <person name="Martin T."/>
            <person name="Boer E."/>
            <person name="Gabaldon T."/>
            <person name="Cruz J."/>
            <person name="Talla E."/>
            <person name="Marck C."/>
            <person name="Goffeau A."/>
            <person name="Barbe V."/>
            <person name="Baret P."/>
            <person name="Baronian K."/>
            <person name="Beier S."/>
            <person name="Bleykasten C."/>
            <person name="Bode R."/>
            <person name="Casaregola S."/>
            <person name="Despons L."/>
            <person name="Fairhead C."/>
            <person name="Giersberg M."/>
            <person name="Gierski P."/>
            <person name="Hahnel U."/>
            <person name="Hartmann A."/>
            <person name="Jankowska D."/>
            <person name="Jubin C."/>
            <person name="Jung P."/>
            <person name="Lafontaine I."/>
            <person name="Leh-Louis V."/>
            <person name="Lemaire M."/>
            <person name="Marcet-Houben M."/>
            <person name="Mascher M."/>
            <person name="Morel G."/>
            <person name="Richard G.-F."/>
            <person name="Riechen J."/>
            <person name="Sacerdot C."/>
            <person name="Sarkar A."/>
            <person name="Savel G."/>
            <person name="Schacherer J."/>
            <person name="Sherman D."/>
            <person name="Straub M.-L."/>
            <person name="Stein N."/>
            <person name="Thierry A."/>
            <person name="Trautwein-Schult A."/>
            <person name="Westhof E."/>
            <person name="Worch S."/>
            <person name="Dujon B."/>
            <person name="Souciet J.-L."/>
            <person name="Wincker P."/>
            <person name="Scholz U."/>
            <person name="Neuveglise N."/>
        </authorList>
    </citation>
    <scope>NUCLEOTIDE SEQUENCE</scope>
    <source>
        <strain evidence="10">LS3</strain>
    </source>
</reference>
<comment type="catalytic activity">
    <reaction evidence="8 9">
        <text>tRNA(Tyr) + L-tyrosine + ATP = L-tyrosyl-tRNA(Tyr) + AMP + diphosphate + H(+)</text>
        <dbReference type="Rhea" id="RHEA:10220"/>
        <dbReference type="Rhea" id="RHEA-COMP:9706"/>
        <dbReference type="Rhea" id="RHEA-COMP:9707"/>
        <dbReference type="ChEBI" id="CHEBI:15378"/>
        <dbReference type="ChEBI" id="CHEBI:30616"/>
        <dbReference type="ChEBI" id="CHEBI:33019"/>
        <dbReference type="ChEBI" id="CHEBI:58315"/>
        <dbReference type="ChEBI" id="CHEBI:78442"/>
        <dbReference type="ChEBI" id="CHEBI:78536"/>
        <dbReference type="ChEBI" id="CHEBI:456215"/>
        <dbReference type="EC" id="6.1.1.1"/>
    </reaction>
</comment>
<evidence type="ECO:0000256" key="8">
    <source>
        <dbReference type="ARBA" id="ARBA00048248"/>
    </source>
</evidence>
<dbReference type="FunFam" id="1.10.240.10:FF:000001">
    <property type="entry name" value="Tyrosine--tRNA ligase"/>
    <property type="match status" value="1"/>
</dbReference>
<dbReference type="GO" id="GO:0003723">
    <property type="term" value="F:RNA binding"/>
    <property type="evidence" value="ECO:0007669"/>
    <property type="project" value="InterPro"/>
</dbReference>
<dbReference type="GO" id="GO:0005739">
    <property type="term" value="C:mitochondrion"/>
    <property type="evidence" value="ECO:0007669"/>
    <property type="project" value="TreeGrafter"/>
</dbReference>
<dbReference type="GO" id="GO:0004831">
    <property type="term" value="F:tyrosine-tRNA ligase activity"/>
    <property type="evidence" value="ECO:0007669"/>
    <property type="project" value="UniProtKB-EC"/>
</dbReference>
<keyword evidence="4 9" id="KW-0067">ATP-binding</keyword>
<dbReference type="InterPro" id="IPR024107">
    <property type="entry name" value="Tyr-tRNA-ligase_bac_1"/>
</dbReference>
<protein>
    <recommendedName>
        <fullName evidence="1 9">Tyrosine--tRNA ligase</fullName>
        <ecNumber evidence="1 9">6.1.1.1</ecNumber>
    </recommendedName>
    <alternativeName>
        <fullName evidence="7 9">Tyrosyl-tRNA synthetase</fullName>
    </alternativeName>
</protein>
<dbReference type="InterPro" id="IPR024088">
    <property type="entry name" value="Tyr-tRNA-ligase_bac-type"/>
</dbReference>
<dbReference type="PRINTS" id="PR01040">
    <property type="entry name" value="TRNASYNTHTYR"/>
</dbReference>
<evidence type="ECO:0000256" key="3">
    <source>
        <dbReference type="ARBA" id="ARBA00022741"/>
    </source>
</evidence>
<dbReference type="EMBL" id="HG937693">
    <property type="protein sequence ID" value="CDP35504.1"/>
    <property type="molecule type" value="Genomic_DNA"/>
</dbReference>
<evidence type="ECO:0000256" key="7">
    <source>
        <dbReference type="ARBA" id="ARBA00033323"/>
    </source>
</evidence>
<dbReference type="InterPro" id="IPR014729">
    <property type="entry name" value="Rossmann-like_a/b/a_fold"/>
</dbReference>
<dbReference type="GO" id="GO:0005524">
    <property type="term" value="F:ATP binding"/>
    <property type="evidence" value="ECO:0007669"/>
    <property type="project" value="UniProtKB-KW"/>
</dbReference>
<dbReference type="NCBIfam" id="TIGR00234">
    <property type="entry name" value="tyrS"/>
    <property type="match status" value="1"/>
</dbReference>
<dbReference type="EC" id="6.1.1.1" evidence="1 9"/>
<dbReference type="Pfam" id="PF00579">
    <property type="entry name" value="tRNA-synt_1b"/>
    <property type="match status" value="1"/>
</dbReference>
<reference evidence="10" key="1">
    <citation type="submission" date="2014-02" db="EMBL/GenBank/DDBJ databases">
        <authorList>
            <person name="Genoscope - CEA"/>
        </authorList>
    </citation>
    <scope>NUCLEOTIDE SEQUENCE</scope>
    <source>
        <strain evidence="10">LS3</strain>
    </source>
</reference>
<evidence type="ECO:0000256" key="5">
    <source>
        <dbReference type="ARBA" id="ARBA00022917"/>
    </source>
</evidence>
<dbReference type="InterPro" id="IPR036986">
    <property type="entry name" value="S4_RNA-bd_sf"/>
</dbReference>
<organism evidence="10">
    <name type="scientific">Blastobotrys adeninivorans</name>
    <name type="common">Yeast</name>
    <name type="synonym">Arxula adeninivorans</name>
    <dbReference type="NCBI Taxonomy" id="409370"/>
    <lineage>
        <taxon>Eukaryota</taxon>
        <taxon>Fungi</taxon>
        <taxon>Dikarya</taxon>
        <taxon>Ascomycota</taxon>
        <taxon>Saccharomycotina</taxon>
        <taxon>Dipodascomycetes</taxon>
        <taxon>Dipodascales</taxon>
        <taxon>Trichomonascaceae</taxon>
        <taxon>Blastobotrys</taxon>
    </lineage>
</organism>
<evidence type="ECO:0000313" key="10">
    <source>
        <dbReference type="EMBL" id="CDP35504.1"/>
    </source>
</evidence>
<dbReference type="Gene3D" id="3.40.50.620">
    <property type="entry name" value="HUPs"/>
    <property type="match status" value="1"/>
</dbReference>
<name>A0A060T3W9_BLAAD</name>
<dbReference type="PhylomeDB" id="A0A060T3W9"/>
<proteinExistence type="inferred from homology"/>
<evidence type="ECO:0000256" key="2">
    <source>
        <dbReference type="ARBA" id="ARBA00022598"/>
    </source>
</evidence>
<dbReference type="PANTHER" id="PTHR11766:SF0">
    <property type="entry name" value="TYROSINE--TRNA LIGASE, MITOCHONDRIAL"/>
    <property type="match status" value="1"/>
</dbReference>
<dbReference type="CDD" id="cd00805">
    <property type="entry name" value="TyrRS_core"/>
    <property type="match status" value="1"/>
</dbReference>
<comment type="similarity">
    <text evidence="9">Belongs to the class-I aminoacyl-tRNA synthetase family.</text>
</comment>
<evidence type="ECO:0000256" key="4">
    <source>
        <dbReference type="ARBA" id="ARBA00022840"/>
    </source>
</evidence>
<gene>
    <name evidence="10" type="ORF">GNLVRS02_ARAD1C37092g</name>
</gene>
<keyword evidence="2 9" id="KW-0436">Ligase</keyword>
<evidence type="ECO:0000256" key="1">
    <source>
        <dbReference type="ARBA" id="ARBA00013160"/>
    </source>
</evidence>
<dbReference type="GO" id="GO:0006437">
    <property type="term" value="P:tyrosyl-tRNA aminoacylation"/>
    <property type="evidence" value="ECO:0007669"/>
    <property type="project" value="InterPro"/>
</dbReference>
<keyword evidence="5 9" id="KW-0648">Protein biosynthesis</keyword>
<dbReference type="SUPFAM" id="SSF52374">
    <property type="entry name" value="Nucleotidylyl transferase"/>
    <property type="match status" value="1"/>
</dbReference>
<dbReference type="InterPro" id="IPR002307">
    <property type="entry name" value="Tyr-tRNA-ligase"/>
</dbReference>
<accession>A0A060T3W9</accession>
<evidence type="ECO:0000256" key="6">
    <source>
        <dbReference type="ARBA" id="ARBA00023146"/>
    </source>
</evidence>
<dbReference type="AlphaFoldDB" id="A0A060T3W9"/>
<sequence>MVPRVGLIPRAAISRRYVQKVIGSAYSSLNKDVDAPLVSHLMERGLLANVTSPNLEEELKAGKKIKLYLGADPTASSLHVGNMVPLMVLLHFFVRGHNPIALVGGATGEVGDPSGRTTERQAIANQVRANNIESIHSQMKVFLERGKEYAFQKGFEQEGTAEFLNNADWWRNVTMLGFLGTYGRHIRVSQMLGRDSIKSRLNSEQGIGFNEFTYQVLQAYDFWHLYSNHECQLQIGGNDQWGNITAGIDLISRLRKDPKKEAYGATVPLLTTPSGEKFGKSAGNAVWLDSKLTKPYDLYQYFVKSPDSVVETYLKMFTFISLEEIKQIISQHGQDESLRYAQRRLATEVTDLVHGAGAGQRAELISGFLFPSPGSSMSATVTNEDILRAFEIEGLAIEANRNEVVGQPWKSVLSNVLGISRSEAGRLLKGGGVYYGRQNVQVTNGSNVEESMVDGNLFVIRTGKSSYSIVKLL</sequence>